<dbReference type="Pfam" id="PF24902">
    <property type="entry name" value="Ig_NUP210_9th"/>
    <property type="match status" value="1"/>
</dbReference>
<proteinExistence type="inferred from homology"/>
<feature type="domain" description="NUP210 fourth Ig-like" evidence="19">
    <location>
        <begin position="360"/>
        <end position="438"/>
    </location>
</feature>
<evidence type="ECO:0000313" key="22">
    <source>
        <dbReference type="Ensembl" id="ENSGMOP00000026158.1"/>
    </source>
</evidence>
<feature type="domain" description="NUP210 Ig-like" evidence="15">
    <location>
        <begin position="30"/>
        <end position="119"/>
    </location>
</feature>
<evidence type="ECO:0000256" key="3">
    <source>
        <dbReference type="ARBA" id="ARBA00022692"/>
    </source>
</evidence>
<dbReference type="Ensembl" id="ENSGMOT00000053866.1">
    <property type="protein sequence ID" value="ENSGMOP00000026158.1"/>
    <property type="gene ID" value="ENSGMOG00000017069.2"/>
</dbReference>
<dbReference type="Pfam" id="PF25354">
    <property type="entry name" value="Ig_NUP210_16th"/>
    <property type="match status" value="1"/>
</dbReference>
<evidence type="ECO:0000313" key="23">
    <source>
        <dbReference type="Proteomes" id="UP000694546"/>
    </source>
</evidence>
<keyword evidence="4" id="KW-0732">Signal</keyword>
<dbReference type="Pfam" id="PF24991">
    <property type="entry name" value="Ig_NUP210_4th"/>
    <property type="match status" value="1"/>
</dbReference>
<dbReference type="Pfam" id="PF22957">
    <property type="entry name" value="NUP210_Ig"/>
    <property type="match status" value="1"/>
</dbReference>
<feature type="domain" description="NUP210 Ig-like" evidence="13">
    <location>
        <begin position="655"/>
        <end position="755"/>
    </location>
</feature>
<dbReference type="InterPro" id="IPR057586">
    <property type="entry name" value="Ig_NUP210_16th"/>
</dbReference>
<keyword evidence="8" id="KW-0539">Nucleus</keyword>
<dbReference type="InterPro" id="IPR055096">
    <property type="entry name" value="Ig_NUP210_1st"/>
</dbReference>
<evidence type="ECO:0000259" key="18">
    <source>
        <dbReference type="Pfam" id="PF24935"/>
    </source>
</evidence>
<dbReference type="InterPro" id="IPR058779">
    <property type="entry name" value="Ig_NUP210_13th"/>
</dbReference>
<reference evidence="22" key="1">
    <citation type="submission" date="2019-07" db="EMBL/GenBank/DDBJ databases">
        <authorList>
            <consortium name="Wellcome Sanger Institute Data Sharing"/>
        </authorList>
    </citation>
    <scope>NUCLEOTIDE SEQUENCE [LARGE SCALE GENOMIC DNA]</scope>
</reference>
<keyword evidence="23" id="KW-1185">Reference proteome</keyword>
<dbReference type="InterPro" id="IPR056899">
    <property type="entry name" value="Ig_NUP210_9th"/>
</dbReference>
<evidence type="ECO:0000259" key="21">
    <source>
        <dbReference type="Pfam" id="PF26181"/>
    </source>
</evidence>
<evidence type="ECO:0000256" key="5">
    <source>
        <dbReference type="ARBA" id="ARBA00022989"/>
    </source>
</evidence>
<dbReference type="Pfam" id="PF22959">
    <property type="entry name" value="Ig_NUP210_15th"/>
    <property type="match status" value="1"/>
</dbReference>
<dbReference type="InterPro" id="IPR055095">
    <property type="entry name" value="NUP210_Ig_C"/>
</dbReference>
<dbReference type="Pfam" id="PF22962">
    <property type="entry name" value="Ig_NUP210_7th"/>
    <property type="match status" value="1"/>
</dbReference>
<dbReference type="InterPro" id="IPR055094">
    <property type="entry name" value="NUP210_Ig15"/>
</dbReference>
<dbReference type="InterPro" id="IPR008964">
    <property type="entry name" value="Invasin/intimin_cell_adhesion"/>
</dbReference>
<dbReference type="Pfam" id="PF26182">
    <property type="entry name" value="Ig_NUP210_5th"/>
    <property type="match status" value="1"/>
</dbReference>
<evidence type="ECO:0000259" key="17">
    <source>
        <dbReference type="Pfam" id="PF24902"/>
    </source>
</evidence>
<dbReference type="InterPro" id="IPR056898">
    <property type="entry name" value="Ig_NUP210_6th"/>
</dbReference>
<dbReference type="Proteomes" id="UP000694546">
    <property type="component" value="Chromosome 1"/>
</dbReference>
<comment type="subcellular location">
    <subcellularLocation>
        <location evidence="1">Nucleus membrane</location>
        <topology evidence="1">Single-pass membrane protein</topology>
    </subcellularLocation>
</comment>
<dbReference type="GO" id="GO:0005643">
    <property type="term" value="C:nuclear pore"/>
    <property type="evidence" value="ECO:0007669"/>
    <property type="project" value="TreeGrafter"/>
</dbReference>
<dbReference type="GeneTree" id="ENSGT00390000009491"/>
<evidence type="ECO:0000256" key="7">
    <source>
        <dbReference type="ARBA" id="ARBA00023180"/>
    </source>
</evidence>
<feature type="domain" description="NUP210 Ig-like" evidence="17">
    <location>
        <begin position="905"/>
        <end position="983"/>
    </location>
</feature>
<evidence type="ECO:0000256" key="2">
    <source>
        <dbReference type="ARBA" id="ARBA00007313"/>
    </source>
</evidence>
<dbReference type="InterPro" id="IPR055097">
    <property type="entry name" value="Ig_NUP210_2nd"/>
</dbReference>
<dbReference type="InterPro" id="IPR003343">
    <property type="entry name" value="Big_2"/>
</dbReference>
<evidence type="ECO:0000256" key="8">
    <source>
        <dbReference type="ARBA" id="ARBA00023242"/>
    </source>
</evidence>
<dbReference type="InterPro" id="IPR055099">
    <property type="entry name" value="Ig_NUP210_7th"/>
</dbReference>
<reference evidence="22" key="2">
    <citation type="submission" date="2025-08" db="UniProtKB">
        <authorList>
            <consortium name="Ensembl"/>
        </authorList>
    </citation>
    <scope>IDENTIFICATION</scope>
</reference>
<evidence type="ECO:0000256" key="1">
    <source>
        <dbReference type="ARBA" id="ARBA00004590"/>
    </source>
</evidence>
<accession>A0A8C5A2P7</accession>
<dbReference type="Pfam" id="PF26181">
    <property type="entry name" value="Ig_NUP210_13th"/>
    <property type="match status" value="1"/>
</dbReference>
<dbReference type="PANTHER" id="PTHR23019:SF2">
    <property type="entry name" value="NUCLEAR PORE MEMBRANE GLYCOPROTEIN 210"/>
    <property type="match status" value="1"/>
</dbReference>
<dbReference type="InterPro" id="IPR045197">
    <property type="entry name" value="NUP210-like"/>
</dbReference>
<keyword evidence="3" id="KW-0812">Transmembrane</keyword>
<feature type="domain" description="NUP210 C-terminal Ig-like" evidence="11">
    <location>
        <begin position="1547"/>
        <end position="1685"/>
    </location>
</feature>
<reference evidence="22" key="3">
    <citation type="submission" date="2025-09" db="UniProtKB">
        <authorList>
            <consortium name="Ensembl"/>
        </authorList>
    </citation>
    <scope>IDENTIFICATION</scope>
</reference>
<protein>
    <submittedName>
        <fullName evidence="22">Nucleoporin 210</fullName>
    </submittedName>
</protein>
<organism evidence="22 23">
    <name type="scientific">Gadus morhua</name>
    <name type="common">Atlantic cod</name>
    <dbReference type="NCBI Taxonomy" id="8049"/>
    <lineage>
        <taxon>Eukaryota</taxon>
        <taxon>Metazoa</taxon>
        <taxon>Chordata</taxon>
        <taxon>Craniata</taxon>
        <taxon>Vertebrata</taxon>
        <taxon>Euteleostomi</taxon>
        <taxon>Actinopterygii</taxon>
        <taxon>Neopterygii</taxon>
        <taxon>Teleostei</taxon>
        <taxon>Neoteleostei</taxon>
        <taxon>Acanthomorphata</taxon>
        <taxon>Zeiogadaria</taxon>
        <taxon>Gadariae</taxon>
        <taxon>Gadiformes</taxon>
        <taxon>Gadoidei</taxon>
        <taxon>Gadidae</taxon>
        <taxon>Gadus</taxon>
    </lineage>
</organism>
<evidence type="ECO:0000256" key="9">
    <source>
        <dbReference type="SAM" id="MobiDB-lite"/>
    </source>
</evidence>
<evidence type="ECO:0000259" key="19">
    <source>
        <dbReference type="Pfam" id="PF24991"/>
    </source>
</evidence>
<evidence type="ECO:0000259" key="15">
    <source>
        <dbReference type="Pfam" id="PF22967"/>
    </source>
</evidence>
<feature type="domain" description="NUP210 Ig-like" evidence="20">
    <location>
        <begin position="1448"/>
        <end position="1519"/>
    </location>
</feature>
<keyword evidence="7" id="KW-0325">Glycoprotein</keyword>
<feature type="region of interest" description="Disordered" evidence="9">
    <location>
        <begin position="1756"/>
        <end position="1778"/>
    </location>
</feature>
<evidence type="ECO:0000259" key="14">
    <source>
        <dbReference type="Pfam" id="PF22963"/>
    </source>
</evidence>
<gene>
    <name evidence="22" type="primary">NUP210</name>
</gene>
<feature type="domain" description="NUP210 Ig-like" evidence="21">
    <location>
        <begin position="1165"/>
        <end position="1232"/>
    </location>
</feature>
<dbReference type="Pfam" id="PF02368">
    <property type="entry name" value="Big_2"/>
    <property type="match status" value="1"/>
</dbReference>
<evidence type="ECO:0000259" key="13">
    <source>
        <dbReference type="Pfam" id="PF22962"/>
    </source>
</evidence>
<keyword evidence="5" id="KW-1133">Transmembrane helix</keyword>
<keyword evidence="6" id="KW-0472">Membrane</keyword>
<dbReference type="Pfam" id="PF22969">
    <property type="entry name" value="Ig_NUP210_2nd"/>
    <property type="match status" value="1"/>
</dbReference>
<dbReference type="PANTHER" id="PTHR23019">
    <property type="entry name" value="NUCLEAR PORE MEMBRANE GLYCOPROTEIN GP210-RELATED"/>
    <property type="match status" value="1"/>
</dbReference>
<evidence type="ECO:0000259" key="20">
    <source>
        <dbReference type="Pfam" id="PF25354"/>
    </source>
</evidence>
<dbReference type="Pfam" id="PF22967">
    <property type="entry name" value="Ig_NUP210_1st"/>
    <property type="match status" value="1"/>
</dbReference>
<feature type="domain" description="BIG2" evidence="10">
    <location>
        <begin position="1098"/>
        <end position="1148"/>
    </location>
</feature>
<dbReference type="Pfam" id="PF24935">
    <property type="entry name" value="Ig_NUP210_6th"/>
    <property type="match status" value="1"/>
</dbReference>
<name>A0A8C5A2P7_GADMO</name>
<dbReference type="Pfam" id="PF26183">
    <property type="entry name" value="Ig_NUP210_14th"/>
    <property type="match status" value="1"/>
</dbReference>
<dbReference type="Gene3D" id="2.60.40.1080">
    <property type="match status" value="1"/>
</dbReference>
<dbReference type="Pfam" id="PF22963">
    <property type="entry name" value="Ig_NUP210_3rd"/>
    <property type="match status" value="1"/>
</dbReference>
<sequence length="1778" mass="191733">MSEATMANPSLKSSVFFSVLLSVIYVISASKLNIPKVLLPLARSTRINFTLEATQGCYRWSSTRPEVASIKAINGDSSRDCSRSAVLQAFSTQPSRLTSIILAEDVVTGQVLRCDAIVDIISEIKISSTTRELHLEDSPLELKIHARDSEGNTFSTLAGLVFDWTIVKDADVDGYSDSYNSLRVLKFSESTYTPPGYITEMERAGKQGDIILVSGLKTGHAKLKAKIQESLYKDVGAAEVKLLILENILLSPAHDVYLLAGTSIKYKVQKIRQGKITELSMPCDQYELHLQNSVVGGTTTQELSVASLDPTSSTVTGLQLGHVNVVLDHKSLRMQGVARLPNSTLYVVEPGYLGFKIHPGESWVLETGRVYDIVVEVYDKSGNKIYLSDNVRIETVFPGEYFEVVESSLNGSYHRIKAQRDGQTLIDATLRSVVDQRGGVHALVNPVHNEQDVEIYNPIVLSPRILTFPWQPKVGSYQYTIQAAGGSGNFSWSSSNTAVATVTVKGVMTTVSDIGVSAVYAHDMRNHLHYGQMKVYVVEPVAMDFSPCPVEARVGNVLELPLRIFGLLGEGGEVASGERVMLSDCSHFDLQVEDENHGVFELLEGRLAPGQGHCSGVRMKGLATGYTVLTVSYTHGNVHLSAKITVAAYLPLRAVDPVSLALVTLGSSKDMRFDGGPKPWLLEPSKFFRNLRAEDDDSVSLSVAGPPSHNHNPHWVRATCRALGEQVLELSVGNQPSLTNPFPAVEPAVVKFVCAPPSRLTLVPVYTSAQLDLTCPLLQQNKQVVPVSNYHNPVLDLAAFDRQGRRFDNFSSLRIEWESTKFNLASIEPSMPMELLLSEDGHSQMKLHGRQTVLVHHQTGIAGITVNALGYQPPHLDAAKALSPYDPLTPVSATLDLLLVEDVTITPSAVTIYNHPDVRADLSLREGSGHFFVNTSLKGVAEVTFQGAVGTAQVVPVSAGTVKVMVHDLCLAFPAPATAAVHVSDILEVYVRVVDKVEIGKSVRAHVRVLDDDKKPFPAKYFNFMNLKLKAASVIHLVKLNYTAVFLVKGLSIGQTTVSAVVVDKNGRKIASAPQQIEVSTFRLFDFRLFNCLLQIITSEGGPQPQSNIIFSMANEEIASVGGIGHVKGLTVGNVTVTGLVQAVDTETGKLIVVSQDRVEVEVVQLRAIRIRAPITRMKSGAQMPVYVMGLTTSQTPFSFGNTLPGLLFHWSTTKRDILDVQSRHSEVRLQSCRSAVFYFCLWFGLFLSVIQVYDKLHMVNPQVKGEEILMAPNSFLKLQTNRDGVSGLSYRMLECPDQAVVAQVDDKGSLSSGSLTGSSSLLVTSQEAFGVNQTLILALKVLPVSYVRFSTSPALHTWSRETPTAIPLGMALTFTVHFHANTGETMHCSSSMLTFSTNRDDLVQVGAGPANNTLTVRTVNVGLTLLAVWDREQMGVADYLPLPVAHAIGPPEAQALVVGDVVCFATQLTSPEGSLGTWSSSASGVLEVDPQSGTAVARDSGVATVYYEVPGGLHTYREVRSPHPPPRPIISERRATGSAASKVLIATREKGTNLIGSCSAAQTDAIVQLHPETSVSCHVSFTSDAVDFPAERVFSTHTAFDSSAGLYSCTLEPRPLGEQQTRLLSVSMTQLLVAAGLSGAVSPGAQGSARLALEPGLYPDQTELMLSSAHPTAELTVYGPAAALAGLEVSSSSASVVVQEKETHTGAYPTFSKFTVTATDSQAAYYPASSAVLSVSSPAAGQTLHIPVTLTLGDHRGSAMQGESWSPPDRPPLEDGG</sequence>
<evidence type="ECO:0000259" key="10">
    <source>
        <dbReference type="Pfam" id="PF02368"/>
    </source>
</evidence>
<feature type="domain" description="NUP210 Ig-like" evidence="12">
    <location>
        <begin position="1343"/>
        <end position="1445"/>
    </location>
</feature>
<feature type="domain" description="NUP210 Ig-like" evidence="14">
    <location>
        <begin position="246"/>
        <end position="350"/>
    </location>
</feature>
<dbReference type="InterPro" id="IPR056897">
    <property type="entry name" value="Ig_NUP210_4th"/>
</dbReference>
<evidence type="ECO:0000259" key="11">
    <source>
        <dbReference type="Pfam" id="PF22957"/>
    </source>
</evidence>
<evidence type="ECO:0000259" key="12">
    <source>
        <dbReference type="Pfam" id="PF22959"/>
    </source>
</evidence>
<dbReference type="GO" id="GO:0031965">
    <property type="term" value="C:nuclear membrane"/>
    <property type="evidence" value="ECO:0007669"/>
    <property type="project" value="UniProtKB-SubCell"/>
</dbReference>
<evidence type="ECO:0000256" key="4">
    <source>
        <dbReference type="ARBA" id="ARBA00022729"/>
    </source>
</evidence>
<dbReference type="InterPro" id="IPR055098">
    <property type="entry name" value="Ig_NUP210_3rd"/>
</dbReference>
<dbReference type="SUPFAM" id="SSF49373">
    <property type="entry name" value="Invasin/intimin cell-adhesion fragments"/>
    <property type="match status" value="1"/>
</dbReference>
<comment type="similarity">
    <text evidence="2">Belongs to the NUP210 family.</text>
</comment>
<evidence type="ECO:0000256" key="6">
    <source>
        <dbReference type="ARBA" id="ARBA00023136"/>
    </source>
</evidence>
<feature type="domain" description="NUP210 Ig-like" evidence="18">
    <location>
        <begin position="543"/>
        <end position="635"/>
    </location>
</feature>
<dbReference type="Pfam" id="PF26184">
    <property type="entry name" value="Ig_NUP210_8th"/>
    <property type="match status" value="1"/>
</dbReference>
<feature type="domain" description="NUP210 Ig-like" evidence="16">
    <location>
        <begin position="128"/>
        <end position="236"/>
    </location>
</feature>
<evidence type="ECO:0000259" key="16">
    <source>
        <dbReference type="Pfam" id="PF22969"/>
    </source>
</evidence>